<evidence type="ECO:0000256" key="4">
    <source>
        <dbReference type="SAM" id="Coils"/>
    </source>
</evidence>
<evidence type="ECO:0000313" key="7">
    <source>
        <dbReference type="Proteomes" id="UP001525021"/>
    </source>
</evidence>
<evidence type="ECO:0000313" key="6">
    <source>
        <dbReference type="EMBL" id="MCS1394657.1"/>
    </source>
</evidence>
<dbReference type="EMBL" id="JANTOO010000001">
    <property type="protein sequence ID" value="MCS1394657.1"/>
    <property type="molecule type" value="Genomic_DNA"/>
</dbReference>
<feature type="domain" description="HTH marR-type" evidence="5">
    <location>
        <begin position="7"/>
        <end position="151"/>
    </location>
</feature>
<dbReference type="InterPro" id="IPR052067">
    <property type="entry name" value="Metal_resp_HTH_trans_reg"/>
</dbReference>
<dbReference type="PANTHER" id="PTHR35790:SF4">
    <property type="entry name" value="HTH-TYPE TRANSCRIPTIONAL REGULATOR PCHR"/>
    <property type="match status" value="1"/>
</dbReference>
<organism evidence="6 7">
    <name type="scientific">Lysinibacillus pinottii</name>
    <dbReference type="NCBI Taxonomy" id="2973932"/>
    <lineage>
        <taxon>Bacteria</taxon>
        <taxon>Bacillati</taxon>
        <taxon>Bacillota</taxon>
        <taxon>Bacilli</taxon>
        <taxon>Bacillales</taxon>
        <taxon>Bacillaceae</taxon>
        <taxon>Lysinibacillus</taxon>
    </lineage>
</organism>
<gene>
    <name evidence="6" type="ORF">NXZ79_01040</name>
</gene>
<proteinExistence type="predicted"/>
<reference evidence="6 7" key="1">
    <citation type="submission" date="2022-08" db="EMBL/GenBank/DDBJ databases">
        <title>Lysinibacillus sequencing.</title>
        <authorList>
            <person name="Dunlap C."/>
        </authorList>
    </citation>
    <scope>NUCLEOTIDE SEQUENCE [LARGE SCALE GENOMIC DNA]</scope>
    <source>
        <strain evidence="6 7">PB211</strain>
    </source>
</reference>
<keyword evidence="1" id="KW-0805">Transcription regulation</keyword>
<evidence type="ECO:0000256" key="1">
    <source>
        <dbReference type="ARBA" id="ARBA00023015"/>
    </source>
</evidence>
<dbReference type="InterPro" id="IPR036390">
    <property type="entry name" value="WH_DNA-bd_sf"/>
</dbReference>
<keyword evidence="7" id="KW-1185">Reference proteome</keyword>
<dbReference type="RefSeq" id="WP_012294204.1">
    <property type="nucleotide sequence ID" value="NZ_JANTOO010000001.1"/>
</dbReference>
<evidence type="ECO:0000256" key="3">
    <source>
        <dbReference type="ARBA" id="ARBA00023163"/>
    </source>
</evidence>
<sequence>MNHIDKKMEALNALQRLIQEREAVQKRKSFSKKNEENSIMMDWTLTQLHIVSAIKAQGSANNTFLSETLNVSKPAITKAIKKMLEKNVIVETRQEANQKEVHYLLTAFGKQLSSIHEQLHEKARNRYLRLLDSFNTDELETIVTFLEMITDKLKDDDVPVGE</sequence>
<feature type="coiled-coil region" evidence="4">
    <location>
        <begin position="7"/>
        <end position="34"/>
    </location>
</feature>
<dbReference type="Gene3D" id="6.10.140.1680">
    <property type="match status" value="1"/>
</dbReference>
<dbReference type="InterPro" id="IPR036388">
    <property type="entry name" value="WH-like_DNA-bd_sf"/>
</dbReference>
<keyword evidence="3" id="KW-0804">Transcription</keyword>
<dbReference type="PANTHER" id="PTHR35790">
    <property type="entry name" value="HTH-TYPE TRANSCRIPTIONAL REGULATOR PCHR"/>
    <property type="match status" value="1"/>
</dbReference>
<keyword evidence="4" id="KW-0175">Coiled coil</keyword>
<dbReference type="Pfam" id="PF01047">
    <property type="entry name" value="MarR"/>
    <property type="match status" value="1"/>
</dbReference>
<name>A0ABT2DIK0_9BACI</name>
<evidence type="ECO:0000256" key="2">
    <source>
        <dbReference type="ARBA" id="ARBA00023125"/>
    </source>
</evidence>
<protein>
    <submittedName>
        <fullName evidence="6">MarR family transcriptional regulator</fullName>
    </submittedName>
</protein>
<dbReference type="InterPro" id="IPR000835">
    <property type="entry name" value="HTH_MarR-typ"/>
</dbReference>
<dbReference type="Proteomes" id="UP001525021">
    <property type="component" value="Unassembled WGS sequence"/>
</dbReference>
<keyword evidence="2" id="KW-0238">DNA-binding</keyword>
<dbReference type="Gene3D" id="1.10.10.10">
    <property type="entry name" value="Winged helix-like DNA-binding domain superfamily/Winged helix DNA-binding domain"/>
    <property type="match status" value="1"/>
</dbReference>
<dbReference type="SUPFAM" id="SSF46785">
    <property type="entry name" value="Winged helix' DNA-binding domain"/>
    <property type="match status" value="1"/>
</dbReference>
<dbReference type="PROSITE" id="PS50995">
    <property type="entry name" value="HTH_MARR_2"/>
    <property type="match status" value="1"/>
</dbReference>
<dbReference type="SMART" id="SM00347">
    <property type="entry name" value="HTH_MARR"/>
    <property type="match status" value="1"/>
</dbReference>
<evidence type="ECO:0000259" key="5">
    <source>
        <dbReference type="PROSITE" id="PS50995"/>
    </source>
</evidence>
<comment type="caution">
    <text evidence="6">The sequence shown here is derived from an EMBL/GenBank/DDBJ whole genome shotgun (WGS) entry which is preliminary data.</text>
</comment>
<accession>A0ABT2DIK0</accession>